<dbReference type="OrthoDB" id="788947at2"/>
<name>A0A327P753_9BACT</name>
<proteinExistence type="predicted"/>
<keyword evidence="2" id="KW-1185">Reference proteome</keyword>
<accession>A0A327P753</accession>
<organism evidence="1 2">
    <name type="scientific">Algoriphagus yeomjeoni</name>
    <dbReference type="NCBI Taxonomy" id="291403"/>
    <lineage>
        <taxon>Bacteria</taxon>
        <taxon>Pseudomonadati</taxon>
        <taxon>Bacteroidota</taxon>
        <taxon>Cytophagia</taxon>
        <taxon>Cytophagales</taxon>
        <taxon>Cyclobacteriaceae</taxon>
        <taxon>Algoriphagus</taxon>
    </lineage>
</organism>
<evidence type="ECO:0000313" key="1">
    <source>
        <dbReference type="EMBL" id="RAI88070.1"/>
    </source>
</evidence>
<comment type="caution">
    <text evidence="1">The sequence shown here is derived from an EMBL/GenBank/DDBJ whole genome shotgun (WGS) entry which is preliminary data.</text>
</comment>
<sequence>MAHIKLKPSKEHIIKFNPNELDKIKYPPESLEYAKSYVESNRLAEHDEMDIMLLFPDRILFGFDYLDDKVKRVVVELNPVTIFFSNAVMCSGQLKYYKDLLLSQAPDVKAIGKGGEPVNLSHAGMYFQLAINCIINLQAALESFANRVIPDDYKFVGSDGKELASTVTLKLYNSIPAIKGRKFRPSKYRRYNSQIDNLIKLRNHIIHLKPNGLTNTGYKGVYRDLLNFDYYKAIESVRVFINFYEENLIEECPCGNDFSFIVGQDK</sequence>
<dbReference type="AlphaFoldDB" id="A0A327P753"/>
<evidence type="ECO:0000313" key="2">
    <source>
        <dbReference type="Proteomes" id="UP000249610"/>
    </source>
</evidence>
<gene>
    <name evidence="1" type="ORF">LV83_02988</name>
</gene>
<dbReference type="RefSeq" id="WP_111612317.1">
    <property type="nucleotide sequence ID" value="NZ_QLLK01000008.1"/>
</dbReference>
<reference evidence="1 2" key="1">
    <citation type="submission" date="2018-06" db="EMBL/GenBank/DDBJ databases">
        <title>Genomic Encyclopedia of Archaeal and Bacterial Type Strains, Phase II (KMG-II): from individual species to whole genera.</title>
        <authorList>
            <person name="Goeker M."/>
        </authorList>
    </citation>
    <scope>NUCLEOTIDE SEQUENCE [LARGE SCALE GENOMIC DNA]</scope>
    <source>
        <strain evidence="1 2">DSM 23446</strain>
    </source>
</reference>
<dbReference type="EMBL" id="QLLK01000008">
    <property type="protein sequence ID" value="RAI88070.1"/>
    <property type="molecule type" value="Genomic_DNA"/>
</dbReference>
<dbReference type="Proteomes" id="UP000249610">
    <property type="component" value="Unassembled WGS sequence"/>
</dbReference>
<protein>
    <submittedName>
        <fullName evidence="1">Uncharacterized protein</fullName>
    </submittedName>
</protein>